<dbReference type="Gene3D" id="3.40.50.1820">
    <property type="entry name" value="alpha/beta hydrolase"/>
    <property type="match status" value="1"/>
</dbReference>
<dbReference type="InterPro" id="IPR029058">
    <property type="entry name" value="AB_hydrolase_fold"/>
</dbReference>
<name>A0ABV4SY91_9ACTN</name>
<keyword evidence="3" id="KW-1185">Reference proteome</keyword>
<dbReference type="Proteomes" id="UP001571476">
    <property type="component" value="Unassembled WGS sequence"/>
</dbReference>
<comment type="caution">
    <text evidence="2">The sequence shown here is derived from an EMBL/GenBank/DDBJ whole genome shotgun (WGS) entry which is preliminary data.</text>
</comment>
<sequence>MNGVVLVHGLYHDPRHFDLVVGELAAARVEVAVPELHRGSLLADTEAVQAVVDAMGEPPLVMGHSYGGSVITGLTGAAHLVYLAAFVPAEGESAARLGGSTKRLASSIVHDGDGLTHVDSAAAVEVFYADAPIERAIWAASLLRPQKPGCGRGMPKRQSWQNTPSTYVICTQDRAIEPGLQREMSRRCSSALTWHTSHSPFISQPGRVAAVLGSLLLPSSGHSQ</sequence>
<dbReference type="PANTHER" id="PTHR37017">
    <property type="entry name" value="AB HYDROLASE-1 DOMAIN-CONTAINING PROTEIN-RELATED"/>
    <property type="match status" value="1"/>
</dbReference>
<dbReference type="Pfam" id="PF12697">
    <property type="entry name" value="Abhydrolase_6"/>
    <property type="match status" value="1"/>
</dbReference>
<organism evidence="2 3">
    <name type="scientific">Streptomyces aureus</name>
    <dbReference type="NCBI Taxonomy" id="193461"/>
    <lineage>
        <taxon>Bacteria</taxon>
        <taxon>Bacillati</taxon>
        <taxon>Actinomycetota</taxon>
        <taxon>Actinomycetes</taxon>
        <taxon>Kitasatosporales</taxon>
        <taxon>Streptomycetaceae</taxon>
        <taxon>Streptomyces</taxon>
    </lineage>
</organism>
<dbReference type="GO" id="GO:0016787">
    <property type="term" value="F:hydrolase activity"/>
    <property type="evidence" value="ECO:0007669"/>
    <property type="project" value="UniProtKB-KW"/>
</dbReference>
<accession>A0ABV4SY91</accession>
<evidence type="ECO:0000313" key="2">
    <source>
        <dbReference type="EMBL" id="MFA3843427.1"/>
    </source>
</evidence>
<dbReference type="InterPro" id="IPR000073">
    <property type="entry name" value="AB_hydrolase_1"/>
</dbReference>
<gene>
    <name evidence="2" type="ORF">ACEG43_46220</name>
</gene>
<dbReference type="PANTHER" id="PTHR37017:SF11">
    <property type="entry name" value="ESTERASE_LIPASE_THIOESTERASE DOMAIN-CONTAINING PROTEIN"/>
    <property type="match status" value="1"/>
</dbReference>
<dbReference type="SUPFAM" id="SSF53474">
    <property type="entry name" value="alpha/beta-Hydrolases"/>
    <property type="match status" value="1"/>
</dbReference>
<evidence type="ECO:0000313" key="3">
    <source>
        <dbReference type="Proteomes" id="UP001571476"/>
    </source>
</evidence>
<dbReference type="RefSeq" id="WP_372567274.1">
    <property type="nucleotide sequence ID" value="NZ_JBGOSP010000060.1"/>
</dbReference>
<feature type="domain" description="AB hydrolase-1" evidence="1">
    <location>
        <begin position="4"/>
        <end position="211"/>
    </location>
</feature>
<dbReference type="EMBL" id="JBGOSP010000060">
    <property type="protein sequence ID" value="MFA3843427.1"/>
    <property type="molecule type" value="Genomic_DNA"/>
</dbReference>
<dbReference type="InterPro" id="IPR052897">
    <property type="entry name" value="Sec-Metab_Biosynth_Hydrolase"/>
</dbReference>
<keyword evidence="2" id="KW-0378">Hydrolase</keyword>
<protein>
    <submittedName>
        <fullName evidence="2">Alpha/beta hydrolase</fullName>
    </submittedName>
</protein>
<reference evidence="2 3" key="1">
    <citation type="submission" date="2024-08" db="EMBL/GenBank/DDBJ databases">
        <title>Genome sequence of Streptomyces aureus CACIA-1.46HGO.</title>
        <authorList>
            <person name="Evangelista-Martinez Z."/>
        </authorList>
    </citation>
    <scope>NUCLEOTIDE SEQUENCE [LARGE SCALE GENOMIC DNA]</scope>
    <source>
        <strain evidence="2 3">CACIA-1.46HGO</strain>
    </source>
</reference>
<proteinExistence type="predicted"/>
<evidence type="ECO:0000259" key="1">
    <source>
        <dbReference type="Pfam" id="PF12697"/>
    </source>
</evidence>